<evidence type="ECO:0000256" key="1">
    <source>
        <dbReference type="ARBA" id="ARBA00022723"/>
    </source>
</evidence>
<dbReference type="InterPro" id="IPR011011">
    <property type="entry name" value="Znf_FYVE_PHD"/>
</dbReference>
<keyword evidence="5" id="KW-1185">Reference proteome</keyword>
<keyword evidence="1" id="KW-0479">Metal-binding</keyword>
<organism evidence="4 5">
    <name type="scientific">Castanea mollissima</name>
    <name type="common">Chinese chestnut</name>
    <dbReference type="NCBI Taxonomy" id="60419"/>
    <lineage>
        <taxon>Eukaryota</taxon>
        <taxon>Viridiplantae</taxon>
        <taxon>Streptophyta</taxon>
        <taxon>Embryophyta</taxon>
        <taxon>Tracheophyta</taxon>
        <taxon>Spermatophyta</taxon>
        <taxon>Magnoliopsida</taxon>
        <taxon>eudicotyledons</taxon>
        <taxon>Gunneridae</taxon>
        <taxon>Pentapetalae</taxon>
        <taxon>rosids</taxon>
        <taxon>fabids</taxon>
        <taxon>Fagales</taxon>
        <taxon>Fagaceae</taxon>
        <taxon>Castanea</taxon>
    </lineage>
</organism>
<dbReference type="InterPro" id="IPR042293">
    <property type="entry name" value="ARID4"/>
</dbReference>
<evidence type="ECO:0000313" key="4">
    <source>
        <dbReference type="EMBL" id="KAF3968900.1"/>
    </source>
</evidence>
<keyword evidence="2" id="KW-0863">Zinc-finger</keyword>
<dbReference type="GO" id="GO:0008270">
    <property type="term" value="F:zinc ion binding"/>
    <property type="evidence" value="ECO:0007669"/>
    <property type="project" value="UniProtKB-KW"/>
</dbReference>
<gene>
    <name evidence="4" type="ORF">CMV_007262</name>
</gene>
<proteinExistence type="predicted"/>
<keyword evidence="3" id="KW-0862">Zinc</keyword>
<comment type="caution">
    <text evidence="4">The sequence shown here is derived from an EMBL/GenBank/DDBJ whole genome shotgun (WGS) entry which is preliminary data.</text>
</comment>
<evidence type="ECO:0000256" key="3">
    <source>
        <dbReference type="ARBA" id="ARBA00022833"/>
    </source>
</evidence>
<name>A0A8J4RM57_9ROSI</name>
<dbReference type="Proteomes" id="UP000737018">
    <property type="component" value="Unassembled WGS sequence"/>
</dbReference>
<dbReference type="Gene3D" id="3.30.40.10">
    <property type="entry name" value="Zinc/RING finger domain, C3HC4 (zinc finger)"/>
    <property type="match status" value="1"/>
</dbReference>
<dbReference type="PANTHER" id="PTHR46694:SF1">
    <property type="entry name" value="AT-RICH INTERACTIVE DOMAIN-CONTAINING PROTEIN 4"/>
    <property type="match status" value="1"/>
</dbReference>
<dbReference type="AlphaFoldDB" id="A0A8J4RM57"/>
<accession>A0A8J4RM57</accession>
<dbReference type="InterPro" id="IPR013083">
    <property type="entry name" value="Znf_RING/FYVE/PHD"/>
</dbReference>
<dbReference type="EMBL" id="JRKL02000712">
    <property type="protein sequence ID" value="KAF3968900.1"/>
    <property type="molecule type" value="Genomic_DNA"/>
</dbReference>
<reference evidence="4" key="1">
    <citation type="submission" date="2020-03" db="EMBL/GenBank/DDBJ databases">
        <title>Castanea mollissima Vanexum genome sequencing.</title>
        <authorList>
            <person name="Staton M."/>
        </authorList>
    </citation>
    <scope>NUCLEOTIDE SEQUENCE</scope>
    <source>
        <tissue evidence="4">Leaf</tissue>
    </source>
</reference>
<dbReference type="SUPFAM" id="SSF57903">
    <property type="entry name" value="FYVE/PHD zinc finger"/>
    <property type="match status" value="1"/>
</dbReference>
<dbReference type="PANTHER" id="PTHR46694">
    <property type="entry name" value="AT-RICH INTERACTIVE DOMAIN-CONTAINING PROTEIN 4"/>
    <property type="match status" value="1"/>
</dbReference>
<sequence>MRNRFPWMEVFDPVKRKWKPLLNPGFSIRSDLVFTASLEDEDNQKILVATISPVGEIAQIYGYDVAACVWTKHLADCKMGFHCRVARPVRSIEMGYFDFGSFVTAGSTLYWASNRVEADYICRINAFDLVNQKSSEESLHTVLKVDKEEEEEEEEEYGDVYKHRLRVSILSVHKYSVDEWIPLLEILGQLAPDVSYRSLVMLGSASVEGLSVASFETDDVEHLLFFCTKQRKVIHPNNSVLAVSPSWLMPSPPSRKRSEPCQEIKPVTFSSLKRKNGDKRNGPADNFSKSTSLEKTWLWQISNSSMLGGGIFEGCNAVSDPPWTTRLIPQGGLAEFPDAILNAKRLDLFNLYREGVGNTLKRHYETYLLEYELAHDDVDGECCLLCHSSAAGHWVNCGICGEWAHFGCDRRQGLGAFKDYAKTDGLEYICPHCSITNFKKKSQKITNGY</sequence>
<protein>
    <submittedName>
        <fullName evidence="4">Uncharacterized protein</fullName>
    </submittedName>
</protein>
<evidence type="ECO:0000313" key="5">
    <source>
        <dbReference type="Proteomes" id="UP000737018"/>
    </source>
</evidence>
<dbReference type="CDD" id="cd15615">
    <property type="entry name" value="PHD_ARID4_like"/>
    <property type="match status" value="1"/>
</dbReference>
<evidence type="ECO:0000256" key="2">
    <source>
        <dbReference type="ARBA" id="ARBA00022771"/>
    </source>
</evidence>
<dbReference type="OrthoDB" id="10044343at2759"/>